<dbReference type="PRINTS" id="PR00360">
    <property type="entry name" value="C2DOMAIN"/>
</dbReference>
<dbReference type="SUPFAM" id="SSF49562">
    <property type="entry name" value="C2 domain (Calcium/lipid-binding domain, CaLB)"/>
    <property type="match status" value="2"/>
</dbReference>
<keyword evidence="5" id="KW-0963">Cytoplasm</keyword>
<evidence type="ECO:0000256" key="2">
    <source>
        <dbReference type="ARBA" id="ARBA00004603"/>
    </source>
</evidence>
<sequence length="1218" mass="140203">MFANLFRIKEEEERCFLKRSNAMYKPTRPQIKSVRRKKKKKRKLFFTRKPRMTRKCESSSMEEAKAQFPILPMMLLRWKYRKIGPFGNERLQEHDNSFFEKFGSLLAEHNENSSTLENLEKIKLAEAAAEAIKPIPEESEDDDSGVEDGQSTATATSEATSDSDTEKETEPEDYIAVVWNIDELYSEILYQTLHNVGCDESCEFGQEELFHYLQDAFKISPNKHQELLEEAKSKEAPEIHLNVEVIEAKDLRSKDSNGLSDPFVTLFLASNAQHRYTTSVKSATLNPTWEEHFALPVSENSEDTLCLEVWDFDAAESVREKFGKFFEVKGVKGIRKLVKEIAITAATGQHENELIGRAKIPLNAIPVTGMTMWYSLDKKHKINRQGVLKVRLNFSSEKNSQVAAQEHRHLLRLLLVHELEHSKVAPYWWSGTFSGKANTFLSQHIAQSGLQPIDVALSQYAVFVAIHQNHPLSFNLFSNLLEKLIKPVQSQIPCDEDLKIFWDATKKLLPSVFAVIRKLRRKCSNEKTAMKQLIEVLECVSKVSMLEPPEGTNLFPEKLYQWMNASDGWDIRNTLTQAVERGAEDWFCHILENSPRSDDSDIGKLQHLIKITQLIRTDLQRATEFYDKIFKNIVNFPYAKSLYMIYQVKIATMAEPEVLHICKSLKRLSFHGFEPAAEESTEPLTVGTSLFELYLVLQRFVILGSGLCPLEVDTFHIRNFYSWFYSGVAQWLDIAVFKALTRIEKAVELDTLNPVDATLKYSSSAVDTLTIFYQIKVFWEQLNWPDVEGSYTFIAKIIDDICKCSVYYADKMSARVEGMGDIRNVYEQKFEVTSEWCLAINNIDYVRKSLQPFTEELGKDAVTQKLSDLRSPLEAERCRRTLDTVIDNAIDTVKNKIIELLETVVDKMCPSMKRLLVEGAELYNQDNNSIDRVLRYLDNNLATLHEELNEENFNKTLDIIWAQLATILEELIQSNLEKRRPPSFFANLHETLKIMIKSFKCSEDSSCIELARIQKLLQLNGFETSDLIHQIHLDLYNEQEELVESQYGELTVRIKFHNSDMHVEMINARNLIAMDSNGLCDSFVRVHLLPEEKFIGISKPKTQTHYKNKFPLYDEKFQIVISSEQQNLSDGLVMFSVKDSNLMGYNNQYIGEAFVPFKNIPKTTDDFDTLPQIRLQLIRPANLNTEAIKAIEYRLGDKQAKEFMKKFKQRMGNANGAN</sequence>
<dbReference type="InterPro" id="IPR052095">
    <property type="entry name" value="UNC-13_domain"/>
</dbReference>
<gene>
    <name evidence="12" type="primary">LOC108567388</name>
</gene>
<feature type="compositionally biased region" description="Acidic residues" evidence="7">
    <location>
        <begin position="161"/>
        <end position="171"/>
    </location>
</feature>
<dbReference type="CDD" id="cd04009">
    <property type="entry name" value="C2B_Munc13-like"/>
    <property type="match status" value="1"/>
</dbReference>
<comment type="similarity">
    <text evidence="3">Belongs to the unc-13 family.</text>
</comment>
<evidence type="ECO:0000259" key="10">
    <source>
        <dbReference type="PROSITE" id="PS51259"/>
    </source>
</evidence>
<organism evidence="11 12">
    <name type="scientific">Nicrophorus vespilloides</name>
    <name type="common">Boreal carrion beetle</name>
    <dbReference type="NCBI Taxonomy" id="110193"/>
    <lineage>
        <taxon>Eukaryota</taxon>
        <taxon>Metazoa</taxon>
        <taxon>Ecdysozoa</taxon>
        <taxon>Arthropoda</taxon>
        <taxon>Hexapoda</taxon>
        <taxon>Insecta</taxon>
        <taxon>Pterygota</taxon>
        <taxon>Neoptera</taxon>
        <taxon>Endopterygota</taxon>
        <taxon>Coleoptera</taxon>
        <taxon>Polyphaga</taxon>
        <taxon>Staphyliniformia</taxon>
        <taxon>Silphidae</taxon>
        <taxon>Nicrophorinae</taxon>
        <taxon>Nicrophorus</taxon>
    </lineage>
</organism>
<dbReference type="GeneID" id="108567388"/>
<dbReference type="PROSITE" id="PS51259">
    <property type="entry name" value="MHD2"/>
    <property type="match status" value="1"/>
</dbReference>
<keyword evidence="4" id="KW-0268">Exocytosis</keyword>
<dbReference type="PANTHER" id="PTHR45999:SF2">
    <property type="entry name" value="PROTEIN UNC-13 HOMOLOG 4B"/>
    <property type="match status" value="1"/>
</dbReference>
<dbReference type="PANTHER" id="PTHR45999">
    <property type="entry name" value="UNC-13-4A, ISOFORM B"/>
    <property type="match status" value="1"/>
</dbReference>
<evidence type="ECO:0000313" key="11">
    <source>
        <dbReference type="Proteomes" id="UP000695000"/>
    </source>
</evidence>
<name>A0ABM1N8Z9_NICVS</name>
<dbReference type="InterPro" id="IPR014770">
    <property type="entry name" value="Munc13_1"/>
</dbReference>
<evidence type="ECO:0000259" key="8">
    <source>
        <dbReference type="PROSITE" id="PS50004"/>
    </source>
</evidence>
<evidence type="ECO:0000256" key="4">
    <source>
        <dbReference type="ARBA" id="ARBA00022483"/>
    </source>
</evidence>
<dbReference type="Pfam" id="PF00168">
    <property type="entry name" value="C2"/>
    <property type="match status" value="2"/>
</dbReference>
<dbReference type="InterPro" id="IPR035892">
    <property type="entry name" value="C2_domain_sf"/>
</dbReference>
<dbReference type="PROSITE" id="PS51258">
    <property type="entry name" value="MHD1"/>
    <property type="match status" value="1"/>
</dbReference>
<feature type="domain" description="MHD1" evidence="9">
    <location>
        <begin position="691"/>
        <end position="812"/>
    </location>
</feature>
<dbReference type="RefSeq" id="XP_017783299.1">
    <property type="nucleotide sequence ID" value="XM_017927810.1"/>
</dbReference>
<evidence type="ECO:0000256" key="3">
    <source>
        <dbReference type="ARBA" id="ARBA00005823"/>
    </source>
</evidence>
<feature type="domain" description="C2" evidence="8">
    <location>
        <begin position="220"/>
        <end position="345"/>
    </location>
</feature>
<dbReference type="SMART" id="SM00239">
    <property type="entry name" value="C2"/>
    <property type="match status" value="2"/>
</dbReference>
<comment type="subcellular location">
    <subcellularLocation>
        <location evidence="1">Cytoplasm</location>
    </subcellularLocation>
    <subcellularLocation>
        <location evidence="2">Late endosome</location>
    </subcellularLocation>
</comment>
<dbReference type="InterPro" id="IPR014772">
    <property type="entry name" value="Munc13_dom-2"/>
</dbReference>
<feature type="domain" description="MHD2" evidence="10">
    <location>
        <begin position="927"/>
        <end position="1040"/>
    </location>
</feature>
<feature type="domain" description="C2" evidence="8">
    <location>
        <begin position="1046"/>
        <end position="1170"/>
    </location>
</feature>
<keyword evidence="11" id="KW-1185">Reference proteome</keyword>
<dbReference type="PROSITE" id="PS50004">
    <property type="entry name" value="C2"/>
    <property type="match status" value="2"/>
</dbReference>
<evidence type="ECO:0000256" key="7">
    <source>
        <dbReference type="SAM" id="MobiDB-lite"/>
    </source>
</evidence>
<keyword evidence="6" id="KW-0967">Endosome</keyword>
<evidence type="ECO:0000256" key="1">
    <source>
        <dbReference type="ARBA" id="ARBA00004496"/>
    </source>
</evidence>
<reference evidence="12" key="1">
    <citation type="submission" date="2025-08" db="UniProtKB">
        <authorList>
            <consortium name="RefSeq"/>
        </authorList>
    </citation>
    <scope>IDENTIFICATION</scope>
    <source>
        <tissue evidence="12">Whole Larva</tissue>
    </source>
</reference>
<dbReference type="Gene3D" id="2.60.40.150">
    <property type="entry name" value="C2 domain"/>
    <property type="match status" value="2"/>
</dbReference>
<proteinExistence type="inferred from homology"/>
<feature type="compositionally biased region" description="Low complexity" evidence="7">
    <location>
        <begin position="147"/>
        <end position="160"/>
    </location>
</feature>
<evidence type="ECO:0000256" key="5">
    <source>
        <dbReference type="ARBA" id="ARBA00022490"/>
    </source>
</evidence>
<dbReference type="Proteomes" id="UP000695000">
    <property type="component" value="Unplaced"/>
</dbReference>
<accession>A0ABM1N8Z9</accession>
<feature type="region of interest" description="Disordered" evidence="7">
    <location>
        <begin position="134"/>
        <end position="171"/>
    </location>
</feature>
<evidence type="ECO:0000256" key="6">
    <source>
        <dbReference type="ARBA" id="ARBA00022753"/>
    </source>
</evidence>
<feature type="compositionally biased region" description="Acidic residues" evidence="7">
    <location>
        <begin position="137"/>
        <end position="146"/>
    </location>
</feature>
<dbReference type="Gene3D" id="1.10.357.50">
    <property type="match status" value="1"/>
</dbReference>
<dbReference type="InterPro" id="IPR000008">
    <property type="entry name" value="C2_dom"/>
</dbReference>
<evidence type="ECO:0000259" key="9">
    <source>
        <dbReference type="PROSITE" id="PS51258"/>
    </source>
</evidence>
<evidence type="ECO:0000313" key="12">
    <source>
        <dbReference type="RefSeq" id="XP_017783299.1"/>
    </source>
</evidence>
<protein>
    <submittedName>
        <fullName evidence="12">Protein unc-13 homolog D isoform X1</fullName>
    </submittedName>
</protein>